<evidence type="ECO:0000313" key="7">
    <source>
        <dbReference type="Proteomes" id="UP000035681"/>
    </source>
</evidence>
<dbReference type="PANTHER" id="PTHR11909">
    <property type="entry name" value="CASEIN KINASE-RELATED"/>
    <property type="match status" value="1"/>
</dbReference>
<dbReference type="WBParaSite" id="TCONS_00012209.p1">
    <property type="protein sequence ID" value="TCONS_00012209.p1"/>
    <property type="gene ID" value="XLOC_007688"/>
</dbReference>
<reference evidence="8" key="1">
    <citation type="submission" date="2024-02" db="UniProtKB">
        <authorList>
            <consortium name="WormBaseParasite"/>
        </authorList>
    </citation>
    <scope>IDENTIFICATION</scope>
</reference>
<dbReference type="Gene3D" id="1.10.510.10">
    <property type="entry name" value="Transferase(Phosphotransferase) domain 1"/>
    <property type="match status" value="1"/>
</dbReference>
<evidence type="ECO:0000256" key="5">
    <source>
        <dbReference type="SAM" id="MobiDB-lite"/>
    </source>
</evidence>
<dbReference type="InterPro" id="IPR008271">
    <property type="entry name" value="Ser/Thr_kinase_AS"/>
</dbReference>
<name>A0AAF5DII9_STRER</name>
<evidence type="ECO:0000256" key="2">
    <source>
        <dbReference type="ARBA" id="ARBA00022741"/>
    </source>
</evidence>
<protein>
    <recommendedName>
        <fullName evidence="1">non-specific serine/threonine protein kinase</fullName>
        <ecNumber evidence="1">2.7.11.1</ecNumber>
    </recommendedName>
</protein>
<dbReference type="PROSITE" id="PS00108">
    <property type="entry name" value="PROTEIN_KINASE_ST"/>
    <property type="match status" value="1"/>
</dbReference>
<dbReference type="InterPro" id="IPR050235">
    <property type="entry name" value="CK1_Ser-Thr_kinase"/>
</dbReference>
<dbReference type="AlphaFoldDB" id="A0AAF5DII9"/>
<dbReference type="GO" id="GO:0004674">
    <property type="term" value="F:protein serine/threonine kinase activity"/>
    <property type="evidence" value="ECO:0007669"/>
    <property type="project" value="UniProtKB-EC"/>
</dbReference>
<feature type="domain" description="Protein kinase" evidence="6">
    <location>
        <begin position="344"/>
        <end position="639"/>
    </location>
</feature>
<dbReference type="Pfam" id="PF00069">
    <property type="entry name" value="Pkinase"/>
    <property type="match status" value="1"/>
</dbReference>
<evidence type="ECO:0000313" key="8">
    <source>
        <dbReference type="WBParaSite" id="TCONS_00012209.p1"/>
    </source>
</evidence>
<keyword evidence="3 4" id="KW-0067">ATP-binding</keyword>
<feature type="compositionally biased region" description="Low complexity" evidence="5">
    <location>
        <begin position="23"/>
        <end position="45"/>
    </location>
</feature>
<dbReference type="PROSITE" id="PS50011">
    <property type="entry name" value="PROTEIN_KINASE_DOM"/>
    <property type="match status" value="1"/>
</dbReference>
<dbReference type="EC" id="2.7.11.1" evidence="1"/>
<evidence type="ECO:0000256" key="3">
    <source>
        <dbReference type="ARBA" id="ARBA00022840"/>
    </source>
</evidence>
<evidence type="ECO:0000259" key="6">
    <source>
        <dbReference type="PROSITE" id="PS50011"/>
    </source>
</evidence>
<dbReference type="InterPro" id="IPR017441">
    <property type="entry name" value="Protein_kinase_ATP_BS"/>
</dbReference>
<dbReference type="Proteomes" id="UP000035681">
    <property type="component" value="Unplaced"/>
</dbReference>
<keyword evidence="7" id="KW-1185">Reference proteome</keyword>
<proteinExistence type="predicted"/>
<sequence length="1285" mass="150050">MSLTSSISTAEDEGTSFDISTGSLASSTEDDSSSTGSSDSTSSTKIDSLISGKLKKYLRKYDLEFFKSSCTNKFIDLNNLPEVDPDSNTQLFYYEKNFFTKRQIDYLNAIKVEEAKVSADEANYEILDSCDVMKKIANQKDCSTCHEDCNSCHISHAKKWYDKLNVSSRITSSQSSDSDSLTYKSDFKEKYYTSLYCHPYNLTRYGSDLFETYKTIENETQNSRLIKYQKILNDDDFEFIDDSQSIYKENTNKKHNIFTSPEINNLYRHQNEDTKLKYIENKYGKILCDITNVIQKECNHSNRQIQIEDHNETTDVDLNLSSFKSICYEEDNFKKLIQDYLPHHYLGEIIGQGGFGKVYHVFSYKSNRKYAVKFLKNKESFEQEYQILSVVTKLQNDYFCKIYRAHCSSDGAFFVLSLQDKNLKCIMNGLPKRRFSGSSGLRIGYQMLEAIKYFHSTGYIHRDIKLSNFVLSSENNTKIKLIDFGVCRLYKRHGKIIDLEGSRKPKRYIGTLHYCSLPVHNLTPASPRDDVESWYYSLMQALQGKVPWYKCKKEDYEVVKYMKEELRTWDYEKIDNSKYRTIFPLIQKIDKTGYYDEVNYQYYLNHIEKIISLKYHPDFEFNRVAESLLFQAQYAYDYYIHYMYNYLKKRKPLASEEALKKASHIHAKNCADKVLKGLVAKDIAIKRSFSKQLYWYGSIHGSSNDYQQCEAINNQQKSCYDMYFHNSYLKQNWKYLPNGKFTSLVPICFADSLFLFDFCLLKPEGISQRCGYLVETAADFNIEKRKLEPALKFTLHVPKNDLQEFNDLEEVVEAKETIDNNGKFSGAKVYYTPREFDNDIESIHTACCDKTIDYSFDCDFAMTKDLTIQQLDNYIKNDKTFLHDENIFYEKFTTDTIEKSPLIFKYRKAPKLGMFEEKKNVEEKADGDETLSKASLDKKISYFQSINQPKPHKDEGIKIESVFKEKLTDFEKNSKVNNNNNIINNKKTNISFSKAWFNQRDEEKKNNNKNYTNDYYFKSRNLSGPKPFKSTQHVIQEQKEPSKVQLIGGGAKKPLPNQDVDDDDDDDFEISSIPPPLTFDHLEEVKKMREEVVVEKKSAIPKVENKKLTIKDESSNSKRILLSPSPCELGVLNRDNKRCNYCKETPTPFSTPNTLNRAFKETPKRTYDTYDPQSKKTSYRMKKEKAYYSTSISPIRYKSSKKDAKKCKSFYTNYPQQCDNEFLNNDLTPPRYKRTLNKDYLMTTPKSKKKNSKKLFSNDRNIVGTIIKLLTPKSMQKNSNKMIRA</sequence>
<dbReference type="SMART" id="SM00220">
    <property type="entry name" value="S_TKc"/>
    <property type="match status" value="1"/>
</dbReference>
<evidence type="ECO:0000256" key="4">
    <source>
        <dbReference type="PROSITE-ProRule" id="PRU10141"/>
    </source>
</evidence>
<accession>A0AAF5DII9</accession>
<feature type="binding site" evidence="4">
    <location>
        <position position="373"/>
    </location>
    <ligand>
        <name>ATP</name>
        <dbReference type="ChEBI" id="CHEBI:30616"/>
    </ligand>
</feature>
<dbReference type="SUPFAM" id="SSF56112">
    <property type="entry name" value="Protein kinase-like (PK-like)"/>
    <property type="match status" value="1"/>
</dbReference>
<dbReference type="PROSITE" id="PS00107">
    <property type="entry name" value="PROTEIN_KINASE_ATP"/>
    <property type="match status" value="1"/>
</dbReference>
<feature type="region of interest" description="Disordered" evidence="5">
    <location>
        <begin position="1"/>
        <end position="45"/>
    </location>
</feature>
<organism evidence="7 8">
    <name type="scientific">Strongyloides stercoralis</name>
    <name type="common">Threadworm</name>
    <dbReference type="NCBI Taxonomy" id="6248"/>
    <lineage>
        <taxon>Eukaryota</taxon>
        <taxon>Metazoa</taxon>
        <taxon>Ecdysozoa</taxon>
        <taxon>Nematoda</taxon>
        <taxon>Chromadorea</taxon>
        <taxon>Rhabditida</taxon>
        <taxon>Tylenchina</taxon>
        <taxon>Panagrolaimomorpha</taxon>
        <taxon>Strongyloidoidea</taxon>
        <taxon>Strongyloididae</taxon>
        <taxon>Strongyloides</taxon>
    </lineage>
</organism>
<dbReference type="GO" id="GO:0005524">
    <property type="term" value="F:ATP binding"/>
    <property type="evidence" value="ECO:0007669"/>
    <property type="project" value="UniProtKB-UniRule"/>
</dbReference>
<keyword evidence="2 4" id="KW-0547">Nucleotide-binding</keyword>
<dbReference type="InterPro" id="IPR000719">
    <property type="entry name" value="Prot_kinase_dom"/>
</dbReference>
<dbReference type="InterPro" id="IPR011009">
    <property type="entry name" value="Kinase-like_dom_sf"/>
</dbReference>
<evidence type="ECO:0000256" key="1">
    <source>
        <dbReference type="ARBA" id="ARBA00012513"/>
    </source>
</evidence>